<comment type="subunit">
    <text evidence="7">Heterotrimer of A, B and C subunits.</text>
</comment>
<protein>
    <recommendedName>
        <fullName evidence="7">Glutamyl-tRNA(Gln) amidotransferase subunit A</fullName>
        <shortName evidence="7">Glu-ADT subunit A</shortName>
        <ecNumber evidence="7">6.3.5.7</ecNumber>
    </recommendedName>
</protein>
<dbReference type="InterPro" id="IPR036928">
    <property type="entry name" value="AS_sf"/>
</dbReference>
<evidence type="ECO:0000256" key="4">
    <source>
        <dbReference type="ARBA" id="ARBA00022840"/>
    </source>
</evidence>
<proteinExistence type="inferred from homology"/>
<keyword evidence="3 7" id="KW-0547">Nucleotide-binding</keyword>
<dbReference type="GO" id="GO:0050567">
    <property type="term" value="F:glutaminyl-tRNA synthase (glutamine-hydrolyzing) activity"/>
    <property type="evidence" value="ECO:0007669"/>
    <property type="project" value="UniProtKB-UniRule"/>
</dbReference>
<dbReference type="GO" id="GO:0030956">
    <property type="term" value="C:glutamyl-tRNA(Gln) amidotransferase complex"/>
    <property type="evidence" value="ECO:0007669"/>
    <property type="project" value="InterPro"/>
</dbReference>
<gene>
    <name evidence="7 9" type="primary">gatA</name>
    <name evidence="9" type="ORF">A3A02_01090</name>
</gene>
<dbReference type="InterPro" id="IPR023631">
    <property type="entry name" value="Amidase_dom"/>
</dbReference>
<dbReference type="PANTHER" id="PTHR11895">
    <property type="entry name" value="TRANSAMIDASE"/>
    <property type="match status" value="1"/>
</dbReference>
<accession>A0A1G1YJQ2</accession>
<dbReference type="GO" id="GO:0005524">
    <property type="term" value="F:ATP binding"/>
    <property type="evidence" value="ECO:0007669"/>
    <property type="project" value="UniProtKB-KW"/>
</dbReference>
<dbReference type="Proteomes" id="UP000177376">
    <property type="component" value="Unassembled WGS sequence"/>
</dbReference>
<dbReference type="PROSITE" id="PS00571">
    <property type="entry name" value="AMIDASES"/>
    <property type="match status" value="1"/>
</dbReference>
<dbReference type="PANTHER" id="PTHR11895:SF151">
    <property type="entry name" value="GLUTAMYL-TRNA(GLN) AMIDOTRANSFERASE SUBUNIT A"/>
    <property type="match status" value="1"/>
</dbReference>
<dbReference type="AlphaFoldDB" id="A0A1G1YJQ2"/>
<evidence type="ECO:0000259" key="8">
    <source>
        <dbReference type="Pfam" id="PF01425"/>
    </source>
</evidence>
<keyword evidence="9" id="KW-0808">Transferase</keyword>
<dbReference type="Pfam" id="PF01425">
    <property type="entry name" value="Amidase"/>
    <property type="match status" value="1"/>
</dbReference>
<evidence type="ECO:0000256" key="7">
    <source>
        <dbReference type="HAMAP-Rule" id="MF_00120"/>
    </source>
</evidence>
<feature type="active site" description="Charge relay system" evidence="7">
    <location>
        <position position="154"/>
    </location>
</feature>
<dbReference type="InterPro" id="IPR000120">
    <property type="entry name" value="Amidase"/>
</dbReference>
<comment type="catalytic activity">
    <reaction evidence="6 7">
        <text>L-glutamyl-tRNA(Gln) + L-glutamine + ATP + H2O = L-glutaminyl-tRNA(Gln) + L-glutamate + ADP + phosphate + H(+)</text>
        <dbReference type="Rhea" id="RHEA:17521"/>
        <dbReference type="Rhea" id="RHEA-COMP:9681"/>
        <dbReference type="Rhea" id="RHEA-COMP:9684"/>
        <dbReference type="ChEBI" id="CHEBI:15377"/>
        <dbReference type="ChEBI" id="CHEBI:15378"/>
        <dbReference type="ChEBI" id="CHEBI:29985"/>
        <dbReference type="ChEBI" id="CHEBI:30616"/>
        <dbReference type="ChEBI" id="CHEBI:43474"/>
        <dbReference type="ChEBI" id="CHEBI:58359"/>
        <dbReference type="ChEBI" id="CHEBI:78520"/>
        <dbReference type="ChEBI" id="CHEBI:78521"/>
        <dbReference type="ChEBI" id="CHEBI:456216"/>
        <dbReference type="EC" id="6.3.5.7"/>
    </reaction>
</comment>
<dbReference type="SUPFAM" id="SSF75304">
    <property type="entry name" value="Amidase signature (AS) enzymes"/>
    <property type="match status" value="1"/>
</dbReference>
<evidence type="ECO:0000313" key="10">
    <source>
        <dbReference type="Proteomes" id="UP000177376"/>
    </source>
</evidence>
<dbReference type="NCBIfam" id="TIGR00132">
    <property type="entry name" value="gatA"/>
    <property type="match status" value="1"/>
</dbReference>
<comment type="function">
    <text evidence="7">Allows the formation of correctly charged Gln-tRNA(Gln) through the transamidation of misacylated Glu-tRNA(Gln) in organisms which lack glutaminyl-tRNA synthetase. The reaction takes place in the presence of glutamine and ATP through an activated gamma-phospho-Glu-tRNA(Gln).</text>
</comment>
<feature type="active site" description="Charge relay system" evidence="7">
    <location>
        <position position="79"/>
    </location>
</feature>
<dbReference type="InterPro" id="IPR004412">
    <property type="entry name" value="GatA"/>
</dbReference>
<keyword evidence="2 7" id="KW-0436">Ligase</keyword>
<evidence type="ECO:0000313" key="9">
    <source>
        <dbReference type="EMBL" id="OGY52563.1"/>
    </source>
</evidence>
<dbReference type="EMBL" id="MHIM01000016">
    <property type="protein sequence ID" value="OGY52563.1"/>
    <property type="molecule type" value="Genomic_DNA"/>
</dbReference>
<sequence length="487" mass="53066">MDLNKLTVLEAFEGLRDKKFSSEEITKSCLKQIDKFDAKVKAFITIDEKNALNQAKTVDKKIKSQESLSPLAGLPVAVKDLFCTKGLKSTGGSKILADYVPPFDATAVKKIKDQQGVIIGKTNLDEFAMGGSGEKSGFFPTHNPWDLERIPGGSSSGSAVATASDMCLYSLGTDTGGSIRQPASFTNTTGLKVSYGRVSRYGVMAMTSSLDTIGPITKNVEDAAFILGQLAGRDVRDSTTPDIKVDDYLKEIKKDIKGLKIGLPKEYFIEGLDEEVRRIVLIATKKFEELGVEVVDVSLPHTDLAVAAYYIICPSEVSSNLARYDGIRYGLSKRDGDDLLAIYLNTRSAGFGVEVKRRIMIGTYALSAGYYDAYYKKAMQVRTLVKDDFDKALGKVDIILTPVSPTPAWLIGENIGHPLKDYLADVFTIPASLAGICGLSVPAGFSQGLPVGLQLLGKRFDEKTILQAGYQYQQATDWHKRKSNLKT</sequence>
<reference evidence="9 10" key="1">
    <citation type="journal article" date="2016" name="Nat. Commun.">
        <title>Thousands of microbial genomes shed light on interconnected biogeochemical processes in an aquifer system.</title>
        <authorList>
            <person name="Anantharaman K."/>
            <person name="Brown C.T."/>
            <person name="Hug L.A."/>
            <person name="Sharon I."/>
            <person name="Castelle C.J."/>
            <person name="Probst A.J."/>
            <person name="Thomas B.C."/>
            <person name="Singh A."/>
            <person name="Wilkins M.J."/>
            <person name="Karaoz U."/>
            <person name="Brodie E.L."/>
            <person name="Williams K.H."/>
            <person name="Hubbard S.S."/>
            <person name="Banfield J.F."/>
        </authorList>
    </citation>
    <scope>NUCLEOTIDE SEQUENCE [LARGE SCALE GENOMIC DNA]</scope>
</reference>
<evidence type="ECO:0000256" key="1">
    <source>
        <dbReference type="ARBA" id="ARBA00008069"/>
    </source>
</evidence>
<evidence type="ECO:0000256" key="5">
    <source>
        <dbReference type="ARBA" id="ARBA00022917"/>
    </source>
</evidence>
<feature type="domain" description="Amidase" evidence="8">
    <location>
        <begin position="24"/>
        <end position="466"/>
    </location>
</feature>
<feature type="active site" description="Acyl-ester intermediate" evidence="7">
    <location>
        <position position="178"/>
    </location>
</feature>
<dbReference type="Gene3D" id="3.90.1300.10">
    <property type="entry name" value="Amidase signature (AS) domain"/>
    <property type="match status" value="1"/>
</dbReference>
<dbReference type="GO" id="GO:0006412">
    <property type="term" value="P:translation"/>
    <property type="evidence" value="ECO:0007669"/>
    <property type="project" value="UniProtKB-UniRule"/>
</dbReference>
<dbReference type="HAMAP" id="MF_00120">
    <property type="entry name" value="GatA"/>
    <property type="match status" value="1"/>
</dbReference>
<comment type="similarity">
    <text evidence="1 7">Belongs to the amidase family. GatA subfamily.</text>
</comment>
<dbReference type="InterPro" id="IPR020556">
    <property type="entry name" value="Amidase_CS"/>
</dbReference>
<dbReference type="EC" id="6.3.5.7" evidence="7"/>
<name>A0A1G1YJQ2_9BACT</name>
<organism evidence="9 10">
    <name type="scientific">Candidatus Buchananbacteria bacterium RIFCSPLOWO2_01_FULL_39_33</name>
    <dbReference type="NCBI Taxonomy" id="1797543"/>
    <lineage>
        <taxon>Bacteria</taxon>
        <taxon>Candidatus Buchananiibacteriota</taxon>
    </lineage>
</organism>
<evidence type="ECO:0000256" key="6">
    <source>
        <dbReference type="ARBA" id="ARBA00047407"/>
    </source>
</evidence>
<comment type="caution">
    <text evidence="9">The sequence shown here is derived from an EMBL/GenBank/DDBJ whole genome shotgun (WGS) entry which is preliminary data.</text>
</comment>
<dbReference type="GO" id="GO:0016740">
    <property type="term" value="F:transferase activity"/>
    <property type="evidence" value="ECO:0007669"/>
    <property type="project" value="UniProtKB-KW"/>
</dbReference>
<evidence type="ECO:0000256" key="2">
    <source>
        <dbReference type="ARBA" id="ARBA00022598"/>
    </source>
</evidence>
<evidence type="ECO:0000256" key="3">
    <source>
        <dbReference type="ARBA" id="ARBA00022741"/>
    </source>
</evidence>
<keyword evidence="5 7" id="KW-0648">Protein biosynthesis</keyword>
<keyword evidence="4 7" id="KW-0067">ATP-binding</keyword>